<sequence>MVGVLPKLETFDISGCDNLKYLLARMEVAAANGEGSSATHIQPILYVLPNLRILQISDCPKLRPFNTASFQME</sequence>
<keyword evidence="2" id="KW-1185">Reference proteome</keyword>
<dbReference type="EMBL" id="AWWV01008307">
    <property type="protein sequence ID" value="OMO91571.1"/>
    <property type="molecule type" value="Genomic_DNA"/>
</dbReference>
<evidence type="ECO:0000313" key="1">
    <source>
        <dbReference type="EMBL" id="OMO91571.1"/>
    </source>
</evidence>
<comment type="caution">
    <text evidence="1">The sequence shown here is derived from an EMBL/GenBank/DDBJ whole genome shotgun (WGS) entry which is preliminary data.</text>
</comment>
<dbReference type="SUPFAM" id="SSF52047">
    <property type="entry name" value="RNI-like"/>
    <property type="match status" value="1"/>
</dbReference>
<protein>
    <submittedName>
        <fullName evidence="1">NBS-LRR disease resistance-like protein</fullName>
    </submittedName>
</protein>
<dbReference type="Proteomes" id="UP000188268">
    <property type="component" value="Unassembled WGS sequence"/>
</dbReference>
<organism evidence="1 2">
    <name type="scientific">Corchorus capsularis</name>
    <name type="common">Jute</name>
    <dbReference type="NCBI Taxonomy" id="210143"/>
    <lineage>
        <taxon>Eukaryota</taxon>
        <taxon>Viridiplantae</taxon>
        <taxon>Streptophyta</taxon>
        <taxon>Embryophyta</taxon>
        <taxon>Tracheophyta</taxon>
        <taxon>Spermatophyta</taxon>
        <taxon>Magnoliopsida</taxon>
        <taxon>eudicotyledons</taxon>
        <taxon>Gunneridae</taxon>
        <taxon>Pentapetalae</taxon>
        <taxon>rosids</taxon>
        <taxon>malvids</taxon>
        <taxon>Malvales</taxon>
        <taxon>Malvaceae</taxon>
        <taxon>Grewioideae</taxon>
        <taxon>Apeibeae</taxon>
        <taxon>Corchorus</taxon>
    </lineage>
</organism>
<dbReference type="Gene3D" id="3.80.10.10">
    <property type="entry name" value="Ribonuclease Inhibitor"/>
    <property type="match status" value="1"/>
</dbReference>
<proteinExistence type="predicted"/>
<accession>A0A1R3J9R1</accession>
<evidence type="ECO:0000313" key="2">
    <source>
        <dbReference type="Proteomes" id="UP000188268"/>
    </source>
</evidence>
<dbReference type="AlphaFoldDB" id="A0A1R3J9R1"/>
<name>A0A1R3J9R1_COCAP</name>
<feature type="non-terminal residue" evidence="1">
    <location>
        <position position="73"/>
    </location>
</feature>
<gene>
    <name evidence="1" type="ORF">CCACVL1_07075</name>
</gene>
<dbReference type="InterPro" id="IPR032675">
    <property type="entry name" value="LRR_dom_sf"/>
</dbReference>
<dbReference type="Gramene" id="OMO91571">
    <property type="protein sequence ID" value="OMO91571"/>
    <property type="gene ID" value="CCACVL1_07075"/>
</dbReference>
<reference evidence="1 2" key="1">
    <citation type="submission" date="2013-09" db="EMBL/GenBank/DDBJ databases">
        <title>Corchorus capsularis genome sequencing.</title>
        <authorList>
            <person name="Alam M."/>
            <person name="Haque M.S."/>
            <person name="Islam M.S."/>
            <person name="Emdad E.M."/>
            <person name="Islam M.M."/>
            <person name="Ahmed B."/>
            <person name="Halim A."/>
            <person name="Hossen Q.M.M."/>
            <person name="Hossain M.Z."/>
            <person name="Ahmed R."/>
            <person name="Khan M.M."/>
            <person name="Islam R."/>
            <person name="Rashid M.M."/>
            <person name="Khan S.A."/>
            <person name="Rahman M.S."/>
            <person name="Alam M."/>
        </authorList>
    </citation>
    <scope>NUCLEOTIDE SEQUENCE [LARGE SCALE GENOMIC DNA]</scope>
    <source>
        <strain evidence="2">cv. CVL-1</strain>
        <tissue evidence="1">Whole seedling</tissue>
    </source>
</reference>